<organism evidence="4 5">
    <name type="scientific">Selenomonas ruminantium</name>
    <dbReference type="NCBI Taxonomy" id="971"/>
    <lineage>
        <taxon>Bacteria</taxon>
        <taxon>Bacillati</taxon>
        <taxon>Bacillota</taxon>
        <taxon>Negativicutes</taxon>
        <taxon>Selenomonadales</taxon>
        <taxon>Selenomonadaceae</taxon>
        <taxon>Selenomonas</taxon>
    </lineage>
</organism>
<protein>
    <submittedName>
        <fullName evidence="4">Nucleoside-diphosphate-sugar epimerase</fullName>
    </submittedName>
</protein>
<proteinExistence type="predicted"/>
<keyword evidence="1" id="KW-0472">Membrane</keyword>
<dbReference type="Gene3D" id="3.30.450.40">
    <property type="match status" value="1"/>
</dbReference>
<keyword evidence="1" id="KW-1133">Transmembrane helix</keyword>
<dbReference type="InterPro" id="IPR029016">
    <property type="entry name" value="GAF-like_dom_sf"/>
</dbReference>
<dbReference type="InterPro" id="IPR036291">
    <property type="entry name" value="NAD(P)-bd_dom_sf"/>
</dbReference>
<dbReference type="EMBL" id="FOJX01000003">
    <property type="protein sequence ID" value="SFA88413.1"/>
    <property type="molecule type" value="Genomic_DNA"/>
</dbReference>
<feature type="domain" description="NAD-dependent epimerase/dehydratase" evidence="2">
    <location>
        <begin position="82"/>
        <end position="205"/>
    </location>
</feature>
<evidence type="ECO:0000313" key="4">
    <source>
        <dbReference type="EMBL" id="SFA88413.1"/>
    </source>
</evidence>
<keyword evidence="1" id="KW-0812">Transmembrane</keyword>
<evidence type="ECO:0000259" key="2">
    <source>
        <dbReference type="Pfam" id="PF01370"/>
    </source>
</evidence>
<dbReference type="SUPFAM" id="SSF55781">
    <property type="entry name" value="GAF domain-like"/>
    <property type="match status" value="1"/>
</dbReference>
<gene>
    <name evidence="4" type="ORF">SAMN05216587_10311</name>
</gene>
<reference evidence="4 5" key="1">
    <citation type="submission" date="2016-10" db="EMBL/GenBank/DDBJ databases">
        <authorList>
            <person name="de Groot N.N."/>
        </authorList>
    </citation>
    <scope>NUCLEOTIDE SEQUENCE [LARGE SCALE GENOMIC DNA]</scope>
    <source>
        <strain evidence="4 5">L14</strain>
    </source>
</reference>
<accession>A0A1I0WK96</accession>
<sequence>MAVNQINRLKQKVILTGGRAFWDEQLERLFVKENWEYFREYGNLEKMREKLRIHNISNLIYVWPAERQAAERIDALQRLADILSLAYECEMKAVYFVSTAAAVKRESAKRAEDGMAVVAEQAVKTWSEWADIPVTIIRLPEVYGPDSGPKDGLVARTLYASIKKEALPRMDDEITPRDFLYSADAVYGIYRAVSRGCHGQELNLGTGKGLTAGAFADWIEDVTDLPGMYETSDFKTFPYVQPVLECKTAQHELGWQLKYDRKEALVQTWKYIQEKVEADRLEAQNRVKNIGWRAGYKKLIPYAENFVGALLMAGITYWQHGTTINPQTQMDVNYVYIGAMGLLYGKRQALIAMMASIVIFVVASLARGGELISLSYVPEIILHITAYLFTAALTGYFSDARRFEKESVEWQKRQYIERQGALRDLYEETLSVKDKLYRQIVNTDDSIGRLYSIIKPLDSVEPENIFNQAAAVTARILNVDNIAIYVVGADGYYLRQKVRMGKMTNAQPRSLRIKDHSYLQNLMENHAVFVNKELVKDTPDLAAPIIHQDKVIAVIAIYGLSFEQWSLYQQNLLSITTRLISASMARAYRYERDMQEKRFVAGTRILQAGEFNKLIKDLENRRKLQGDFPVAVLKVDMTNLDYASLDARLSHVIRNEDFVGIGSHGVYILLPDADGDVTTMVQERLQGAGVATVVCEAVD</sequence>
<feature type="domain" description="GAF" evidence="3">
    <location>
        <begin position="461"/>
        <end position="585"/>
    </location>
</feature>
<dbReference type="InterPro" id="IPR003018">
    <property type="entry name" value="GAF"/>
</dbReference>
<dbReference type="SUPFAM" id="SSF51735">
    <property type="entry name" value="NAD(P)-binding Rossmann-fold domains"/>
    <property type="match status" value="1"/>
</dbReference>
<dbReference type="Gene3D" id="3.40.50.720">
    <property type="entry name" value="NAD(P)-binding Rossmann-like Domain"/>
    <property type="match status" value="1"/>
</dbReference>
<dbReference type="RefSeq" id="WP_081351300.1">
    <property type="nucleotide sequence ID" value="NZ_FOJX01000003.1"/>
</dbReference>
<feature type="transmembrane region" description="Helical" evidence="1">
    <location>
        <begin position="349"/>
        <end position="368"/>
    </location>
</feature>
<evidence type="ECO:0000256" key="1">
    <source>
        <dbReference type="SAM" id="Phobius"/>
    </source>
</evidence>
<dbReference type="Pfam" id="PF01370">
    <property type="entry name" value="Epimerase"/>
    <property type="match status" value="1"/>
</dbReference>
<dbReference type="AlphaFoldDB" id="A0A1I0WK96"/>
<dbReference type="Proteomes" id="UP000183843">
    <property type="component" value="Unassembled WGS sequence"/>
</dbReference>
<dbReference type="Pfam" id="PF13492">
    <property type="entry name" value="GAF_3"/>
    <property type="match status" value="1"/>
</dbReference>
<feature type="transmembrane region" description="Helical" evidence="1">
    <location>
        <begin position="380"/>
        <end position="397"/>
    </location>
</feature>
<evidence type="ECO:0000313" key="5">
    <source>
        <dbReference type="Proteomes" id="UP000183843"/>
    </source>
</evidence>
<evidence type="ECO:0000259" key="3">
    <source>
        <dbReference type="Pfam" id="PF13492"/>
    </source>
</evidence>
<name>A0A1I0WK96_SELRU</name>
<dbReference type="InterPro" id="IPR001509">
    <property type="entry name" value="Epimerase_deHydtase"/>
</dbReference>